<protein>
    <submittedName>
        <fullName evidence="1">Uncharacterized protein conserved in bacteria</fullName>
    </submittedName>
</protein>
<dbReference type="EMBL" id="CYZR01000003">
    <property type="protein sequence ID" value="CUN81809.1"/>
    <property type="molecule type" value="Genomic_DNA"/>
</dbReference>
<name>A0ABM9UQN2_SARVE</name>
<sequence>MELLPLGSIVILKGGFKKLIIIGRKIVQGENKKFYDYLGCLYPEGDIGEEYKFIFNNKDVDKIIFRGYEDEEDEAFKKAIGGMKYIDI</sequence>
<reference evidence="1 2" key="1">
    <citation type="submission" date="2015-09" db="EMBL/GenBank/DDBJ databases">
        <authorList>
            <consortium name="Pathogen Informatics"/>
        </authorList>
    </citation>
    <scope>NUCLEOTIDE SEQUENCE [LARGE SCALE GENOMIC DNA]</scope>
    <source>
        <strain evidence="1 2">2789STDY5834858</strain>
    </source>
</reference>
<proteinExistence type="predicted"/>
<dbReference type="InterPro" id="IPR025233">
    <property type="entry name" value="DUF4176"/>
</dbReference>
<dbReference type="Proteomes" id="UP000095488">
    <property type="component" value="Unassembled WGS sequence"/>
</dbReference>
<dbReference type="Pfam" id="PF13780">
    <property type="entry name" value="DUF4176"/>
    <property type="match status" value="1"/>
</dbReference>
<comment type="caution">
    <text evidence="1">The sequence shown here is derived from an EMBL/GenBank/DDBJ whole genome shotgun (WGS) entry which is preliminary data.</text>
</comment>
<evidence type="ECO:0000313" key="1">
    <source>
        <dbReference type="EMBL" id="CUN81809.1"/>
    </source>
</evidence>
<keyword evidence="2" id="KW-1185">Reference proteome</keyword>
<gene>
    <name evidence="1" type="ORF">ERS852473_01176</name>
</gene>
<accession>A0ABM9UQN2</accession>
<dbReference type="RefSeq" id="WP_055258551.1">
    <property type="nucleotide sequence ID" value="NZ_CABIXL010000003.1"/>
</dbReference>
<evidence type="ECO:0000313" key="2">
    <source>
        <dbReference type="Proteomes" id="UP000095488"/>
    </source>
</evidence>
<organism evidence="1 2">
    <name type="scientific">Sarcina ventriculi</name>
    <name type="common">Clostridium ventriculi</name>
    <dbReference type="NCBI Taxonomy" id="1267"/>
    <lineage>
        <taxon>Bacteria</taxon>
        <taxon>Bacillati</taxon>
        <taxon>Bacillota</taxon>
        <taxon>Clostridia</taxon>
        <taxon>Eubacteriales</taxon>
        <taxon>Clostridiaceae</taxon>
        <taxon>Sarcina</taxon>
    </lineage>
</organism>